<accession>A0A1C5AC80</accession>
<proteinExistence type="predicted"/>
<gene>
    <name evidence="2" type="ORF">GA0070563_112116</name>
</gene>
<dbReference type="EMBL" id="FMCT01000012">
    <property type="protein sequence ID" value="SCF42696.1"/>
    <property type="molecule type" value="Genomic_DNA"/>
</dbReference>
<keyword evidence="3" id="KW-1185">Reference proteome</keyword>
<reference evidence="3" key="1">
    <citation type="submission" date="2016-06" db="EMBL/GenBank/DDBJ databases">
        <authorList>
            <person name="Varghese N."/>
            <person name="Submissions Spin"/>
        </authorList>
    </citation>
    <scope>NUCLEOTIDE SEQUENCE [LARGE SCALE GENOMIC DNA]</scope>
    <source>
        <strain evidence="3">DSM 43168</strain>
    </source>
</reference>
<name>A0A1C5AC80_9ACTN</name>
<dbReference type="AlphaFoldDB" id="A0A1C5AC80"/>
<evidence type="ECO:0000256" key="1">
    <source>
        <dbReference type="SAM" id="MobiDB-lite"/>
    </source>
</evidence>
<feature type="region of interest" description="Disordered" evidence="1">
    <location>
        <begin position="1"/>
        <end position="117"/>
    </location>
</feature>
<evidence type="ECO:0000313" key="2">
    <source>
        <dbReference type="EMBL" id="SCF42696.1"/>
    </source>
</evidence>
<evidence type="ECO:0000313" key="3">
    <source>
        <dbReference type="Proteomes" id="UP000183585"/>
    </source>
</evidence>
<dbReference type="RefSeq" id="WP_074476905.1">
    <property type="nucleotide sequence ID" value="NZ_FMCT01000012.1"/>
</dbReference>
<organism evidence="2 3">
    <name type="scientific">Micromonospora carbonacea</name>
    <dbReference type="NCBI Taxonomy" id="47853"/>
    <lineage>
        <taxon>Bacteria</taxon>
        <taxon>Bacillati</taxon>
        <taxon>Actinomycetota</taxon>
        <taxon>Actinomycetes</taxon>
        <taxon>Micromonosporales</taxon>
        <taxon>Micromonosporaceae</taxon>
        <taxon>Micromonospora</taxon>
    </lineage>
</organism>
<sequence length="117" mass="12334">MADDRLGGRRSAPRDTTGRVPFVWVEDADTGHRYDVPQTAIRDGMTPVPDYPLNWGRRARPAKYRTDLGGDAAPKGDGTAGEGRGDTPTTDDTASAAEDANAAPTTSTTSTKGGKRS</sequence>
<feature type="compositionally biased region" description="Basic and acidic residues" evidence="1">
    <location>
        <begin position="1"/>
        <end position="17"/>
    </location>
</feature>
<protein>
    <submittedName>
        <fullName evidence="2">Uncharacterized protein</fullName>
    </submittedName>
</protein>
<dbReference type="Proteomes" id="UP000183585">
    <property type="component" value="Unassembled WGS sequence"/>
</dbReference>
<feature type="compositionally biased region" description="Low complexity" evidence="1">
    <location>
        <begin position="86"/>
        <end position="117"/>
    </location>
</feature>